<dbReference type="GO" id="GO:0000981">
    <property type="term" value="F:DNA-binding transcription factor activity, RNA polymerase II-specific"/>
    <property type="evidence" value="ECO:0007669"/>
    <property type="project" value="TreeGrafter"/>
</dbReference>
<dbReference type="Proteomes" id="UP000187203">
    <property type="component" value="Unassembled WGS sequence"/>
</dbReference>
<feature type="region of interest" description="Disordered" evidence="6">
    <location>
        <begin position="86"/>
        <end position="112"/>
    </location>
</feature>
<reference evidence="9" key="1">
    <citation type="submission" date="2013-09" db="EMBL/GenBank/DDBJ databases">
        <title>Corchorus olitorius genome sequencing.</title>
        <authorList>
            <person name="Alam M."/>
            <person name="Haque M.S."/>
            <person name="Islam M.S."/>
            <person name="Emdad E.M."/>
            <person name="Islam M.M."/>
            <person name="Ahmed B."/>
            <person name="Halim A."/>
            <person name="Hossen Q.M.M."/>
            <person name="Hossain M.Z."/>
            <person name="Ahmed R."/>
            <person name="Khan M.M."/>
            <person name="Islam R."/>
            <person name="Rashid M.M."/>
            <person name="Khan S.A."/>
            <person name="Rahman M.S."/>
            <person name="Alam M."/>
            <person name="Yahiya A.S."/>
            <person name="Khan M.S."/>
            <person name="Azam M.S."/>
            <person name="Haque T."/>
            <person name="Lashkar M.Z.H."/>
            <person name="Akhand A.I."/>
            <person name="Morshed G."/>
            <person name="Roy S."/>
            <person name="Uddin K.S."/>
            <person name="Rabeya T."/>
            <person name="Hossain A.S."/>
            <person name="Chowdhury A."/>
            <person name="Snigdha A.R."/>
            <person name="Mortoza M.S."/>
            <person name="Matin S.A."/>
            <person name="Hoque S.M.E."/>
            <person name="Islam M.K."/>
            <person name="Roy D.K."/>
            <person name="Haider R."/>
            <person name="Moosa M.M."/>
            <person name="Elias S.M."/>
            <person name="Hasan A.M."/>
            <person name="Jahan S."/>
            <person name="Shafiuddin M."/>
            <person name="Mahmood N."/>
            <person name="Shommy N.S."/>
        </authorList>
    </citation>
    <scope>NUCLEOTIDE SEQUENCE [LARGE SCALE GENOMIC DNA]</scope>
    <source>
        <strain evidence="9">cv. O-4</strain>
    </source>
</reference>
<dbReference type="OrthoDB" id="1896642at2759"/>
<dbReference type="InterPro" id="IPR002100">
    <property type="entry name" value="TF_MADSbox"/>
</dbReference>
<dbReference type="EMBL" id="AWUE01020791">
    <property type="protein sequence ID" value="OMO65990.1"/>
    <property type="molecule type" value="Genomic_DNA"/>
</dbReference>
<accession>A0A1R3H6V6</accession>
<dbReference type="PRINTS" id="PR00404">
    <property type="entry name" value="MADSDOMAIN"/>
</dbReference>
<dbReference type="Pfam" id="PF00319">
    <property type="entry name" value="SRF-TF"/>
    <property type="match status" value="1"/>
</dbReference>
<dbReference type="SMART" id="SM00432">
    <property type="entry name" value="MADS"/>
    <property type="match status" value="1"/>
</dbReference>
<dbReference type="PANTHER" id="PTHR11945:SF828">
    <property type="entry name" value="AGAMOUS-LIKE MADS-BOX PROTEIN AGL62"/>
    <property type="match status" value="1"/>
</dbReference>
<dbReference type="InterPro" id="IPR036879">
    <property type="entry name" value="TF_MADSbox_sf"/>
</dbReference>
<feature type="compositionally biased region" description="Basic and acidic residues" evidence="6">
    <location>
        <begin position="86"/>
        <end position="95"/>
    </location>
</feature>
<keyword evidence="9" id="KW-1185">Reference proteome</keyword>
<evidence type="ECO:0000313" key="8">
    <source>
        <dbReference type="EMBL" id="OMO65990.1"/>
    </source>
</evidence>
<name>A0A1R3H6V6_9ROSI</name>
<dbReference type="PROSITE" id="PS50066">
    <property type="entry name" value="MADS_BOX_2"/>
    <property type="match status" value="1"/>
</dbReference>
<dbReference type="Gene3D" id="3.40.1810.10">
    <property type="entry name" value="Transcription factor, MADS-box"/>
    <property type="match status" value="1"/>
</dbReference>
<proteinExistence type="predicted"/>
<evidence type="ECO:0000256" key="2">
    <source>
        <dbReference type="ARBA" id="ARBA00023015"/>
    </source>
</evidence>
<evidence type="ECO:0000256" key="3">
    <source>
        <dbReference type="ARBA" id="ARBA00023125"/>
    </source>
</evidence>
<dbReference type="STRING" id="93759.A0A1R3H6V6"/>
<feature type="domain" description="MADS-box" evidence="7">
    <location>
        <begin position="18"/>
        <end position="78"/>
    </location>
</feature>
<feature type="compositionally biased region" description="Acidic residues" evidence="6">
    <location>
        <begin position="96"/>
        <end position="107"/>
    </location>
</feature>
<evidence type="ECO:0000256" key="1">
    <source>
        <dbReference type="ARBA" id="ARBA00004123"/>
    </source>
</evidence>
<evidence type="ECO:0000256" key="6">
    <source>
        <dbReference type="SAM" id="MobiDB-lite"/>
    </source>
</evidence>
<evidence type="ECO:0000256" key="5">
    <source>
        <dbReference type="ARBA" id="ARBA00023242"/>
    </source>
</evidence>
<comment type="caution">
    <text evidence="8">The sequence shown here is derived from an EMBL/GenBank/DDBJ whole genome shotgun (WGS) entry which is preliminary data.</text>
</comment>
<evidence type="ECO:0000313" key="9">
    <source>
        <dbReference type="Proteomes" id="UP000187203"/>
    </source>
</evidence>
<gene>
    <name evidence="8" type="ORF">COLO4_30853</name>
</gene>
<keyword evidence="2" id="KW-0805">Transcription regulation</keyword>
<dbReference type="GO" id="GO:0046983">
    <property type="term" value="F:protein dimerization activity"/>
    <property type="evidence" value="ECO:0007669"/>
    <property type="project" value="InterPro"/>
</dbReference>
<dbReference type="AlphaFoldDB" id="A0A1R3H6V6"/>
<feature type="region of interest" description="Disordered" evidence="6">
    <location>
        <begin position="1"/>
        <end position="26"/>
    </location>
</feature>
<dbReference type="GO" id="GO:0005634">
    <property type="term" value="C:nucleus"/>
    <property type="evidence" value="ECO:0007669"/>
    <property type="project" value="UniProtKB-SubCell"/>
</dbReference>
<keyword evidence="3" id="KW-0238">DNA-binding</keyword>
<protein>
    <submittedName>
        <fullName evidence="8">Transcription factor, MADS-box</fullName>
    </submittedName>
</protein>
<comment type="subcellular location">
    <subcellularLocation>
        <location evidence="1">Nucleus</location>
    </subcellularLocation>
</comment>
<evidence type="ECO:0000259" key="7">
    <source>
        <dbReference type="PROSITE" id="PS50066"/>
    </source>
</evidence>
<keyword evidence="5" id="KW-0539">Nucleus</keyword>
<dbReference type="PANTHER" id="PTHR11945">
    <property type="entry name" value="MADS BOX PROTEIN"/>
    <property type="match status" value="1"/>
</dbReference>
<dbReference type="SUPFAM" id="SSF55455">
    <property type="entry name" value="SRF-like"/>
    <property type="match status" value="1"/>
</dbReference>
<keyword evidence="4" id="KW-0804">Transcription</keyword>
<dbReference type="GO" id="GO:0000978">
    <property type="term" value="F:RNA polymerase II cis-regulatory region sequence-specific DNA binding"/>
    <property type="evidence" value="ECO:0007669"/>
    <property type="project" value="TreeGrafter"/>
</dbReference>
<evidence type="ECO:0000256" key="4">
    <source>
        <dbReference type="ARBA" id="ARBA00023163"/>
    </source>
</evidence>
<organism evidence="8 9">
    <name type="scientific">Corchorus olitorius</name>
    <dbReference type="NCBI Taxonomy" id="93759"/>
    <lineage>
        <taxon>Eukaryota</taxon>
        <taxon>Viridiplantae</taxon>
        <taxon>Streptophyta</taxon>
        <taxon>Embryophyta</taxon>
        <taxon>Tracheophyta</taxon>
        <taxon>Spermatophyta</taxon>
        <taxon>Magnoliopsida</taxon>
        <taxon>eudicotyledons</taxon>
        <taxon>Gunneridae</taxon>
        <taxon>Pentapetalae</taxon>
        <taxon>rosids</taxon>
        <taxon>malvids</taxon>
        <taxon>Malvales</taxon>
        <taxon>Malvaceae</taxon>
        <taxon>Grewioideae</taxon>
        <taxon>Apeibeae</taxon>
        <taxon>Corchorus</taxon>
    </lineage>
</organism>
<feature type="compositionally biased region" description="Basic and acidic residues" evidence="6">
    <location>
        <begin position="10"/>
        <end position="26"/>
    </location>
</feature>
<sequence length="171" mass="19302">MEDTESNPPDAREKTKSRGRQRIEIKKLEENNKSQVAFYKRRTGLFKKAEEISTLCGAEIAVVALSKTGKLYTSNNAEAIVDRFLGESSSHHSDVNEEEIDEEEEDSSGGFSLGYQTEEDLSLIELLDYGMALEDLRDMAATRLEEISIMNSDSLLQWVTEQDVLKAEFLN</sequence>